<protein>
    <submittedName>
        <fullName evidence="2">Uncharacterized protein</fullName>
    </submittedName>
</protein>
<sequence length="49" mass="4904">MATPGALADCRVVTITPQPAPARSGGTPQSTLRITSGSWSARVPPSPGT</sequence>
<evidence type="ECO:0000256" key="1">
    <source>
        <dbReference type="SAM" id="MobiDB-lite"/>
    </source>
</evidence>
<evidence type="ECO:0000313" key="2">
    <source>
        <dbReference type="EMBL" id="QHA04516.1"/>
    </source>
</evidence>
<proteinExistence type="predicted"/>
<gene>
    <name evidence="2" type="ORF">GQF42_15575</name>
</gene>
<accession>A0A6I6N7V8</accession>
<dbReference type="AlphaFoldDB" id="A0A6I6N7V8"/>
<reference evidence="2 3" key="1">
    <citation type="submission" date="2019-12" db="EMBL/GenBank/DDBJ databases">
        <title>Streptomyces sp. strain T44 isolated from rhizosphere soil of Broussonetia papyrifera.</title>
        <authorList>
            <person name="Mo P."/>
        </authorList>
    </citation>
    <scope>NUCLEOTIDE SEQUENCE [LARGE SCALE GENOMIC DNA]</scope>
    <source>
        <strain evidence="2 3">T44</strain>
    </source>
</reference>
<keyword evidence="3" id="KW-1185">Reference proteome</keyword>
<dbReference type="EMBL" id="CP047020">
    <property type="protein sequence ID" value="QHA04516.1"/>
    <property type="molecule type" value="Genomic_DNA"/>
</dbReference>
<dbReference type="KEGG" id="sbro:GQF42_15575"/>
<dbReference type="Proteomes" id="UP000436138">
    <property type="component" value="Chromosome"/>
</dbReference>
<evidence type="ECO:0000313" key="3">
    <source>
        <dbReference type="Proteomes" id="UP000436138"/>
    </source>
</evidence>
<organism evidence="2 3">
    <name type="scientific">Streptomyces broussonetiae</name>
    <dbReference type="NCBI Taxonomy" id="2686304"/>
    <lineage>
        <taxon>Bacteria</taxon>
        <taxon>Bacillati</taxon>
        <taxon>Actinomycetota</taxon>
        <taxon>Actinomycetes</taxon>
        <taxon>Kitasatosporales</taxon>
        <taxon>Streptomycetaceae</taxon>
        <taxon>Streptomyces</taxon>
    </lineage>
</organism>
<name>A0A6I6N7V8_9ACTN</name>
<feature type="compositionally biased region" description="Polar residues" evidence="1">
    <location>
        <begin position="26"/>
        <end position="39"/>
    </location>
</feature>
<feature type="region of interest" description="Disordered" evidence="1">
    <location>
        <begin position="17"/>
        <end position="49"/>
    </location>
</feature>